<evidence type="ECO:0000256" key="3">
    <source>
        <dbReference type="ARBA" id="ARBA00022737"/>
    </source>
</evidence>
<gene>
    <name evidence="6" type="primary">CFAP251</name>
</gene>
<name>A0A670YV84_PSETE</name>
<feature type="region of interest" description="Disordered" evidence="5">
    <location>
        <begin position="302"/>
        <end position="321"/>
    </location>
</feature>
<organism evidence="6 7">
    <name type="scientific">Pseudonaja textilis</name>
    <name type="common">Eastern brown snake</name>
    <dbReference type="NCBI Taxonomy" id="8673"/>
    <lineage>
        <taxon>Eukaryota</taxon>
        <taxon>Metazoa</taxon>
        <taxon>Chordata</taxon>
        <taxon>Craniata</taxon>
        <taxon>Vertebrata</taxon>
        <taxon>Euteleostomi</taxon>
        <taxon>Lepidosauria</taxon>
        <taxon>Squamata</taxon>
        <taxon>Bifurcata</taxon>
        <taxon>Unidentata</taxon>
        <taxon>Episquamata</taxon>
        <taxon>Toxicofera</taxon>
        <taxon>Serpentes</taxon>
        <taxon>Colubroidea</taxon>
        <taxon>Elapidae</taxon>
        <taxon>Hydrophiinae</taxon>
        <taxon>Pseudonaja</taxon>
    </lineage>
</organism>
<evidence type="ECO:0000313" key="6">
    <source>
        <dbReference type="Ensembl" id="ENSPTXP00000015717.1"/>
    </source>
</evidence>
<keyword evidence="4" id="KW-0966">Cell projection</keyword>
<evidence type="ECO:0000256" key="5">
    <source>
        <dbReference type="SAM" id="MobiDB-lite"/>
    </source>
</evidence>
<evidence type="ECO:0000313" key="7">
    <source>
        <dbReference type="Proteomes" id="UP000472273"/>
    </source>
</evidence>
<dbReference type="GO" id="GO:0036126">
    <property type="term" value="C:sperm flagellum"/>
    <property type="evidence" value="ECO:0007669"/>
    <property type="project" value="TreeGrafter"/>
</dbReference>
<dbReference type="Gene3D" id="1.10.238.10">
    <property type="entry name" value="EF-hand"/>
    <property type="match status" value="1"/>
</dbReference>
<keyword evidence="7" id="KW-1185">Reference proteome</keyword>
<dbReference type="GeneTree" id="ENSGT00390000013370"/>
<dbReference type="PANTHER" id="PTHR13720">
    <property type="entry name" value="WD-40 REPEAT PROTEIN"/>
    <property type="match status" value="1"/>
</dbReference>
<accession>A0A670YV84</accession>
<dbReference type="Ensembl" id="ENSPTXT00000016196.1">
    <property type="protein sequence ID" value="ENSPTXP00000015717.1"/>
    <property type="gene ID" value="ENSPTXG00000010833.1"/>
</dbReference>
<proteinExistence type="predicted"/>
<dbReference type="SUPFAM" id="SSF101908">
    <property type="entry name" value="Putative isomerase YbhE"/>
    <property type="match status" value="1"/>
</dbReference>
<evidence type="ECO:0000256" key="2">
    <source>
        <dbReference type="ARBA" id="ARBA00022574"/>
    </source>
</evidence>
<evidence type="ECO:0000256" key="1">
    <source>
        <dbReference type="ARBA" id="ARBA00004138"/>
    </source>
</evidence>
<sequence length="321" mass="36029">FQVEYNLTALGPTYGSPLQKFAILPLGEDQEPQKRYMAYITEDKVGLQILPVDGNPHKSSAFICHPTGVADLTCSYTGRYLFTAGGSDSTVMKWDVNLDALDAAVFLGGKDLVPFYNLLEGGRDGAFFKELEDYFYYVQLVHQGINTMEPREVSTRIPLEQVPFVIRAMGFYPSEDQIEDMLNEVKFGEFLDTGKQVTHINLGDFIKLYVNHRPAFGLASQEIQQAFEMLGYENKDHEATINRDDLLLLLQHKGVCWSCRFLAWFPGSEDIIQEEIPEEVTAAYFTKEILALPLPEPTEVVTEAQTPDEAMNGSLSSLKAS</sequence>
<dbReference type="InterPro" id="IPR011992">
    <property type="entry name" value="EF-hand-dom_pair"/>
</dbReference>
<dbReference type="PANTHER" id="PTHR13720:SF13">
    <property type="entry name" value="CILIA- AND FLAGELLA-ASSOCIATED PROTEIN 251"/>
    <property type="match status" value="1"/>
</dbReference>
<keyword evidence="2" id="KW-0853">WD repeat</keyword>
<dbReference type="InterPro" id="IPR050630">
    <property type="entry name" value="WD_repeat_EMAP"/>
</dbReference>
<dbReference type="Proteomes" id="UP000472273">
    <property type="component" value="Unplaced"/>
</dbReference>
<evidence type="ECO:0000256" key="4">
    <source>
        <dbReference type="ARBA" id="ARBA00023273"/>
    </source>
</evidence>
<dbReference type="AlphaFoldDB" id="A0A670YV84"/>
<dbReference type="SUPFAM" id="SSF47473">
    <property type="entry name" value="EF-hand"/>
    <property type="match status" value="1"/>
</dbReference>
<comment type="subcellular location">
    <subcellularLocation>
        <location evidence="1">Cell projection</location>
        <location evidence="1">Cilium</location>
    </subcellularLocation>
</comment>
<keyword evidence="3" id="KW-0677">Repeat</keyword>
<reference evidence="6" key="1">
    <citation type="submission" date="2025-08" db="UniProtKB">
        <authorList>
            <consortium name="Ensembl"/>
        </authorList>
    </citation>
    <scope>IDENTIFICATION</scope>
</reference>
<protein>
    <submittedName>
        <fullName evidence="6">Cilia and flagella associated protein 251</fullName>
    </submittedName>
</protein>
<reference evidence="6" key="2">
    <citation type="submission" date="2025-09" db="UniProtKB">
        <authorList>
            <consortium name="Ensembl"/>
        </authorList>
    </citation>
    <scope>IDENTIFICATION</scope>
</reference>